<evidence type="ECO:0000313" key="4">
    <source>
        <dbReference type="Proteomes" id="UP001059596"/>
    </source>
</evidence>
<evidence type="ECO:0000313" key="3">
    <source>
        <dbReference type="EMBL" id="KAI8035238.1"/>
    </source>
</evidence>
<keyword evidence="1" id="KW-0863">Zinc-finger</keyword>
<dbReference type="GO" id="GO:0008270">
    <property type="term" value="F:zinc ion binding"/>
    <property type="evidence" value="ECO:0007669"/>
    <property type="project" value="UniProtKB-KW"/>
</dbReference>
<dbReference type="InterPro" id="IPR001878">
    <property type="entry name" value="Znf_CCHC"/>
</dbReference>
<dbReference type="AlphaFoldDB" id="A0A9P9YE28"/>
<feature type="domain" description="CCHC-type" evidence="2">
    <location>
        <begin position="183"/>
        <end position="199"/>
    </location>
</feature>
<name>A0A9P9YE28_9MUSC</name>
<reference evidence="3" key="1">
    <citation type="journal article" date="2023" name="Genome Biol. Evol.">
        <title>Long-read-based Genome Assembly of Drosophila gunungcola Reveals Fewer Chemosensory Genes in Flower-breeding Species.</title>
        <authorList>
            <person name="Negi A."/>
            <person name="Liao B.Y."/>
            <person name="Yeh S.D."/>
        </authorList>
    </citation>
    <scope>NUCLEOTIDE SEQUENCE</scope>
    <source>
        <strain evidence="3">Sukarami</strain>
    </source>
</reference>
<dbReference type="Gene3D" id="4.10.60.10">
    <property type="entry name" value="Zinc finger, CCHC-type"/>
    <property type="match status" value="1"/>
</dbReference>
<proteinExistence type="predicted"/>
<dbReference type="SUPFAM" id="SSF57756">
    <property type="entry name" value="Retrovirus zinc finger-like domains"/>
    <property type="match status" value="1"/>
</dbReference>
<comment type="caution">
    <text evidence="3">The sequence shown here is derived from an EMBL/GenBank/DDBJ whole genome shotgun (WGS) entry which is preliminary data.</text>
</comment>
<protein>
    <recommendedName>
        <fullName evidence="2">CCHC-type domain-containing protein</fullName>
    </recommendedName>
</protein>
<dbReference type="InterPro" id="IPR036875">
    <property type="entry name" value="Znf_CCHC_sf"/>
</dbReference>
<keyword evidence="4" id="KW-1185">Reference proteome</keyword>
<dbReference type="PROSITE" id="PS50158">
    <property type="entry name" value="ZF_CCHC"/>
    <property type="match status" value="1"/>
</dbReference>
<dbReference type="Proteomes" id="UP001059596">
    <property type="component" value="Unassembled WGS sequence"/>
</dbReference>
<sequence>MCSEFSVVTQSMKPFSGPGSSDAFRWIKDFERNCDSDDDAYKLKCVRRLMKPDSDADLFVHVDRSTNYAAFKENFLKTFGRSHFVVDVVNQLKSTKFEPSKMSVLGYILKMQEIAERAAIEEEQTVHMIIDGLCDKSADIGVLYSANTIEQLIKRSHRYTQLRMKRCAERSSSFAIKDSGRVRCYNCSGYGHFANACSEPKRAKGSCFRWGSTQHTIKECKMKTTIGGRSVAFASEHQPESGKGGLPELNMVRITFSTANSPHNSTFRTATKSGQELEIFVYAHLEKY</sequence>
<keyword evidence="1" id="KW-0862">Zinc</keyword>
<evidence type="ECO:0000256" key="1">
    <source>
        <dbReference type="PROSITE-ProRule" id="PRU00047"/>
    </source>
</evidence>
<organism evidence="3 4">
    <name type="scientific">Drosophila gunungcola</name>
    <name type="common">fruit fly</name>
    <dbReference type="NCBI Taxonomy" id="103775"/>
    <lineage>
        <taxon>Eukaryota</taxon>
        <taxon>Metazoa</taxon>
        <taxon>Ecdysozoa</taxon>
        <taxon>Arthropoda</taxon>
        <taxon>Hexapoda</taxon>
        <taxon>Insecta</taxon>
        <taxon>Pterygota</taxon>
        <taxon>Neoptera</taxon>
        <taxon>Endopterygota</taxon>
        <taxon>Diptera</taxon>
        <taxon>Brachycera</taxon>
        <taxon>Muscomorpha</taxon>
        <taxon>Ephydroidea</taxon>
        <taxon>Drosophilidae</taxon>
        <taxon>Drosophila</taxon>
        <taxon>Sophophora</taxon>
    </lineage>
</organism>
<dbReference type="EMBL" id="JAMKOV010000043">
    <property type="protein sequence ID" value="KAI8035238.1"/>
    <property type="molecule type" value="Genomic_DNA"/>
</dbReference>
<accession>A0A9P9YE28</accession>
<evidence type="ECO:0000259" key="2">
    <source>
        <dbReference type="PROSITE" id="PS50158"/>
    </source>
</evidence>
<dbReference type="GO" id="GO:0003676">
    <property type="term" value="F:nucleic acid binding"/>
    <property type="evidence" value="ECO:0007669"/>
    <property type="project" value="InterPro"/>
</dbReference>
<keyword evidence="1" id="KW-0479">Metal-binding</keyword>
<gene>
    <name evidence="3" type="ORF">M5D96_011977</name>
</gene>
<dbReference type="SMART" id="SM00343">
    <property type="entry name" value="ZnF_C2HC"/>
    <property type="match status" value="2"/>
</dbReference>